<evidence type="ECO:0000313" key="2">
    <source>
        <dbReference type="Proteomes" id="UP000033636"/>
    </source>
</evidence>
<evidence type="ECO:0000313" key="1">
    <source>
        <dbReference type="EMBL" id="MFB6490091.1"/>
    </source>
</evidence>
<reference evidence="1" key="1">
    <citation type="submission" date="2024-07" db="EMBL/GenBank/DDBJ databases">
        <title>Metagenome and Metagenome-Assembled Genomes of Archaea from a hot spring from the geothermal field of Los Azufres, Mexico.</title>
        <authorList>
            <person name="Marin-Paredes R."/>
            <person name="Martinez-Romero E."/>
            <person name="Servin-Garciduenas L.E."/>
        </authorList>
    </citation>
    <scope>NUCLEOTIDE SEQUENCE</scope>
</reference>
<proteinExistence type="predicted"/>
<dbReference type="Proteomes" id="UP000033636">
    <property type="component" value="Unassembled WGS sequence"/>
</dbReference>
<organism evidence="1 2">
    <name type="scientific">Thermoproteus sp. AZ2</name>
    <dbReference type="NCBI Taxonomy" id="1609232"/>
    <lineage>
        <taxon>Archaea</taxon>
        <taxon>Thermoproteota</taxon>
        <taxon>Thermoprotei</taxon>
        <taxon>Thermoproteales</taxon>
        <taxon>Thermoproteaceae</taxon>
        <taxon>Thermoproteus</taxon>
    </lineage>
</organism>
<accession>A0ACC6UZK8</accession>
<gene>
    <name evidence="1" type="ORF">TU35_002400</name>
</gene>
<dbReference type="EMBL" id="JZWT02000004">
    <property type="protein sequence ID" value="MFB6490091.1"/>
    <property type="molecule type" value="Genomic_DNA"/>
</dbReference>
<name>A0ACC6UZK8_9CREN</name>
<protein>
    <submittedName>
        <fullName evidence="1">GYD domain-containing protein</fullName>
    </submittedName>
</protein>
<sequence>MYFVVLSKLTDKGAETILERPERIKEVNAELEQVGARVLHQFVLFGDYDFVNVLEVKDIDKFFKKLVELNRRGTIHTTTYLAIPVDEAIDILKK</sequence>
<comment type="caution">
    <text evidence="1">The sequence shown here is derived from an EMBL/GenBank/DDBJ whole genome shotgun (WGS) entry which is preliminary data.</text>
</comment>